<name>A0ABR0ETF3_ZASCE</name>
<dbReference type="Proteomes" id="UP001305779">
    <property type="component" value="Unassembled WGS sequence"/>
</dbReference>
<feature type="compositionally biased region" description="Low complexity" evidence="1">
    <location>
        <begin position="7"/>
        <end position="22"/>
    </location>
</feature>
<sequence>MARNRKTAASVNSSTVSSALSSRYPSRASSPEPPRKPFRFFDLPSELRLRIYEELLWTNRPVDLDPDNYRMILPRLALFLVSHRMHEEAYRVFFAQTIRLFPQTNRFYHTKKPLLKRLPIHYREVINTMDLVLGPGWTKPPRCQNIQPDLGLLDCTSLRTLKIFVTIDPSEPVFNGFRGEGATEDTYKWFCVDLLRGILEQVPSLETIEIDANTSVKKHGPLLSALRRTVEAGKKRLVWGPRKQLDTDEEEPEIVTLDGAMASLAISNEAPMAVVAQA</sequence>
<reference evidence="2 3" key="1">
    <citation type="journal article" date="2023" name="G3 (Bethesda)">
        <title>A chromosome-level genome assembly of Zasmidium syzygii isolated from banana leaves.</title>
        <authorList>
            <person name="van Westerhoven A.C."/>
            <person name="Mehrabi R."/>
            <person name="Talebi R."/>
            <person name="Steentjes M.B.F."/>
            <person name="Corcolon B."/>
            <person name="Chong P.A."/>
            <person name="Kema G.H.J."/>
            <person name="Seidl M.F."/>
        </authorList>
    </citation>
    <scope>NUCLEOTIDE SEQUENCE [LARGE SCALE GENOMIC DNA]</scope>
    <source>
        <strain evidence="2 3">P124</strain>
    </source>
</reference>
<evidence type="ECO:0000256" key="1">
    <source>
        <dbReference type="SAM" id="MobiDB-lite"/>
    </source>
</evidence>
<dbReference type="PANTHER" id="PTHR42085:SF2">
    <property type="entry name" value="F-BOX DOMAIN-CONTAINING PROTEIN"/>
    <property type="match status" value="1"/>
</dbReference>
<proteinExistence type="predicted"/>
<keyword evidence="3" id="KW-1185">Reference proteome</keyword>
<organism evidence="2 3">
    <name type="scientific">Zasmidium cellare</name>
    <name type="common">Wine cellar mold</name>
    <name type="synonym">Racodium cellare</name>
    <dbReference type="NCBI Taxonomy" id="395010"/>
    <lineage>
        <taxon>Eukaryota</taxon>
        <taxon>Fungi</taxon>
        <taxon>Dikarya</taxon>
        <taxon>Ascomycota</taxon>
        <taxon>Pezizomycotina</taxon>
        <taxon>Dothideomycetes</taxon>
        <taxon>Dothideomycetidae</taxon>
        <taxon>Mycosphaerellales</taxon>
        <taxon>Mycosphaerellaceae</taxon>
        <taxon>Zasmidium</taxon>
    </lineage>
</organism>
<comment type="caution">
    <text evidence="2">The sequence shown here is derived from an EMBL/GenBank/DDBJ whole genome shotgun (WGS) entry which is preliminary data.</text>
</comment>
<evidence type="ECO:0000313" key="3">
    <source>
        <dbReference type="Proteomes" id="UP001305779"/>
    </source>
</evidence>
<gene>
    <name evidence="2" type="ORF">PRZ48_005306</name>
</gene>
<accession>A0ABR0ETF3</accession>
<dbReference type="PANTHER" id="PTHR42085">
    <property type="entry name" value="F-BOX DOMAIN-CONTAINING PROTEIN"/>
    <property type="match status" value="1"/>
</dbReference>
<dbReference type="InterPro" id="IPR038883">
    <property type="entry name" value="AN11006-like"/>
</dbReference>
<feature type="region of interest" description="Disordered" evidence="1">
    <location>
        <begin position="1"/>
        <end position="33"/>
    </location>
</feature>
<protein>
    <submittedName>
        <fullName evidence="2">Uncharacterized protein</fullName>
    </submittedName>
</protein>
<evidence type="ECO:0000313" key="2">
    <source>
        <dbReference type="EMBL" id="KAK4504390.1"/>
    </source>
</evidence>
<dbReference type="EMBL" id="JAXOVC010000003">
    <property type="protein sequence ID" value="KAK4504390.1"/>
    <property type="molecule type" value="Genomic_DNA"/>
</dbReference>